<dbReference type="SUPFAM" id="SSF47473">
    <property type="entry name" value="EF-hand"/>
    <property type="match status" value="1"/>
</dbReference>
<dbReference type="Gene3D" id="1.10.238.10">
    <property type="entry name" value="EF-hand"/>
    <property type="match status" value="1"/>
</dbReference>
<accession>A0A915NEU1</accession>
<dbReference type="GO" id="GO:0099536">
    <property type="term" value="P:synaptic signaling"/>
    <property type="evidence" value="ECO:0007669"/>
    <property type="project" value="TreeGrafter"/>
</dbReference>
<name>A0A915NEU1_9BILA</name>
<dbReference type="InterPro" id="IPR015154">
    <property type="entry name" value="EF-hand_dom_typ2"/>
</dbReference>
<feature type="compositionally biased region" description="Polar residues" evidence="2">
    <location>
        <begin position="547"/>
        <end position="566"/>
    </location>
</feature>
<dbReference type="AlphaFoldDB" id="A0A915NEU1"/>
<feature type="region of interest" description="Disordered" evidence="2">
    <location>
        <begin position="454"/>
        <end position="479"/>
    </location>
</feature>
<dbReference type="InterPro" id="IPR050774">
    <property type="entry name" value="KCMF1/Dystrophin"/>
</dbReference>
<keyword evidence="4" id="KW-1185">Reference proteome</keyword>
<dbReference type="Proteomes" id="UP000887560">
    <property type="component" value="Unplaced"/>
</dbReference>
<protein>
    <submittedName>
        <fullName evidence="5">EF-hand domain-containing protein</fullName>
    </submittedName>
</protein>
<evidence type="ECO:0000313" key="4">
    <source>
        <dbReference type="Proteomes" id="UP000887560"/>
    </source>
</evidence>
<evidence type="ECO:0000256" key="2">
    <source>
        <dbReference type="SAM" id="MobiDB-lite"/>
    </source>
</evidence>
<evidence type="ECO:0000313" key="5">
    <source>
        <dbReference type="WBParaSite" id="scf7180000417785.g1766"/>
    </source>
</evidence>
<dbReference type="PANTHER" id="PTHR12268">
    <property type="entry name" value="E3 UBIQUITIN-PROTEIN LIGASE KCMF1"/>
    <property type="match status" value="1"/>
</dbReference>
<dbReference type="InterPro" id="IPR011992">
    <property type="entry name" value="EF-hand-dom_pair"/>
</dbReference>
<feature type="region of interest" description="Disordered" evidence="2">
    <location>
        <begin position="516"/>
        <end position="566"/>
    </location>
</feature>
<dbReference type="PANTHER" id="PTHR12268:SF27">
    <property type="entry name" value="DYSTROBREVIN, ISOFORM F"/>
    <property type="match status" value="1"/>
</dbReference>
<sequence>MYQNTNEAASTATPPIKVNGGTVVADGNTKVYSNQQLHQSSPVVVLNNCVGQNLNGIQQQLEVFPSSSSAPPPPQQLQLITPFVPCIADELRELIDEMHLNKRLPASQQVDTDRAIATLLHFFQHLGRLTVFAIKVGLATLCAGKLVDKLRYIFSQISEQSGAYLDHSKFAEYLQHVLALPTAVFEGPTFGYSPLALSQCFQKSQPEPFLDTILGESCPPCLMWLPLLHRMAAVENVYHPVVCDSCQKSPTKQLAHTIQKCTLQCIPTTNQKTHVDYPPRPQRALDLANVVPSTPISGFTRRQAPEPIAEWTSKFLPGQYGRASAMDDEHKLIARYAAKLAGRTVYSSSRHPPPHHLPPSSSGAYFSGTSTSDEQQHLDERAIIARLEEENQQMLHEMHSLEQQQAFCDSSGQLENLREQTAELEVKMQEKQILRRKLMKQLERLMAGLNAPIVQPSTAPSTAPTTRARSTTTAASGGISLGQLGLGDFSLSPQRVGTVAQMQDDLLQAADEITENMTTDEATKSDVEISSTQQQKTKNTQQHRFRSNSTKEPMLQPQSPYLSRKT</sequence>
<feature type="compositionally biased region" description="Polar residues" evidence="2">
    <location>
        <begin position="363"/>
        <end position="373"/>
    </location>
</feature>
<organism evidence="4 5">
    <name type="scientific">Meloidogyne floridensis</name>
    <dbReference type="NCBI Taxonomy" id="298350"/>
    <lineage>
        <taxon>Eukaryota</taxon>
        <taxon>Metazoa</taxon>
        <taxon>Ecdysozoa</taxon>
        <taxon>Nematoda</taxon>
        <taxon>Chromadorea</taxon>
        <taxon>Rhabditida</taxon>
        <taxon>Tylenchina</taxon>
        <taxon>Tylenchomorpha</taxon>
        <taxon>Tylenchoidea</taxon>
        <taxon>Meloidogynidae</taxon>
        <taxon>Meloidogyninae</taxon>
        <taxon>Meloidogyne</taxon>
    </lineage>
</organism>
<evidence type="ECO:0000256" key="1">
    <source>
        <dbReference type="SAM" id="Coils"/>
    </source>
</evidence>
<proteinExistence type="predicted"/>
<dbReference type="Pfam" id="PF09069">
    <property type="entry name" value="EF-hand_3"/>
    <property type="match status" value="1"/>
</dbReference>
<evidence type="ECO:0000259" key="3">
    <source>
        <dbReference type="Pfam" id="PF09069"/>
    </source>
</evidence>
<keyword evidence="1" id="KW-0175">Coiled coil</keyword>
<feature type="region of interest" description="Disordered" evidence="2">
    <location>
        <begin position="346"/>
        <end position="375"/>
    </location>
</feature>
<feature type="compositionally biased region" description="Low complexity" evidence="2">
    <location>
        <begin position="456"/>
        <end position="479"/>
    </location>
</feature>
<dbReference type="GO" id="GO:0005886">
    <property type="term" value="C:plasma membrane"/>
    <property type="evidence" value="ECO:0007669"/>
    <property type="project" value="TreeGrafter"/>
</dbReference>
<feature type="domain" description="EF-hand" evidence="3">
    <location>
        <begin position="146"/>
        <end position="232"/>
    </location>
</feature>
<dbReference type="WBParaSite" id="scf7180000417785.g1766">
    <property type="protein sequence ID" value="scf7180000417785.g1766"/>
    <property type="gene ID" value="scf7180000417785.g1766"/>
</dbReference>
<feature type="coiled-coil region" evidence="1">
    <location>
        <begin position="384"/>
        <end position="437"/>
    </location>
</feature>
<dbReference type="GO" id="GO:0045202">
    <property type="term" value="C:synapse"/>
    <property type="evidence" value="ECO:0007669"/>
    <property type="project" value="TreeGrafter"/>
</dbReference>
<reference evidence="5" key="1">
    <citation type="submission" date="2022-11" db="UniProtKB">
        <authorList>
            <consortium name="WormBaseParasite"/>
        </authorList>
    </citation>
    <scope>IDENTIFICATION</scope>
</reference>